<protein>
    <submittedName>
        <fullName evidence="1">Uncharacterized protein</fullName>
    </submittedName>
</protein>
<gene>
    <name evidence="1" type="ORF">HHA01_03520</name>
</gene>
<proteinExistence type="predicted"/>
<dbReference type="Proteomes" id="UP000319812">
    <property type="component" value="Unassembled WGS sequence"/>
</dbReference>
<dbReference type="EMBL" id="BJOC01000008">
    <property type="protein sequence ID" value="GED21375.1"/>
    <property type="molecule type" value="Genomic_DNA"/>
</dbReference>
<name>A0A4Y4EYG7_9GAMM</name>
<keyword evidence="2" id="KW-1185">Reference proteome</keyword>
<sequence>MSRKGDAVMMIVELIDGDDFRDRLVELGIRIPEDACPETCARTALRKHMEVGVPGLQEVVQELMDKTDILLPSVRAAVERFLLPALR</sequence>
<organism evidence="1 2">
    <name type="scientific">Halomonas halmophila</name>
    <dbReference type="NCBI Taxonomy" id="252"/>
    <lineage>
        <taxon>Bacteria</taxon>
        <taxon>Pseudomonadati</taxon>
        <taxon>Pseudomonadota</taxon>
        <taxon>Gammaproteobacteria</taxon>
        <taxon>Oceanospirillales</taxon>
        <taxon>Halomonadaceae</taxon>
        <taxon>Halomonas</taxon>
    </lineage>
</organism>
<dbReference type="AlphaFoldDB" id="A0A4Y4EYG7"/>
<accession>A0A4Y4EYG7</accession>
<comment type="caution">
    <text evidence="1">The sequence shown here is derived from an EMBL/GenBank/DDBJ whole genome shotgun (WGS) entry which is preliminary data.</text>
</comment>
<reference evidence="1 2" key="1">
    <citation type="submission" date="2019-06" db="EMBL/GenBank/DDBJ databases">
        <title>Whole genome shotgun sequence of Halomonas halmophila NBRC 15537.</title>
        <authorList>
            <person name="Hosoyama A."/>
            <person name="Uohara A."/>
            <person name="Ohji S."/>
            <person name="Ichikawa N."/>
        </authorList>
    </citation>
    <scope>NUCLEOTIDE SEQUENCE [LARGE SCALE GENOMIC DNA]</scope>
    <source>
        <strain evidence="1 2">NBRC 15537</strain>
    </source>
</reference>
<evidence type="ECO:0000313" key="1">
    <source>
        <dbReference type="EMBL" id="GED21375.1"/>
    </source>
</evidence>
<dbReference type="RefSeq" id="WP_307725334.1">
    <property type="nucleotide sequence ID" value="NZ_BJOC01000008.1"/>
</dbReference>
<evidence type="ECO:0000313" key="2">
    <source>
        <dbReference type="Proteomes" id="UP000319812"/>
    </source>
</evidence>